<feature type="region of interest" description="Disordered" evidence="1">
    <location>
        <begin position="1"/>
        <end position="39"/>
    </location>
</feature>
<keyword evidence="4" id="KW-1185">Reference proteome</keyword>
<dbReference type="PANTHER" id="PTHR43682">
    <property type="entry name" value="LACTATE UTILIZATION PROTEIN C"/>
    <property type="match status" value="1"/>
</dbReference>
<dbReference type="Gene3D" id="3.40.50.10420">
    <property type="entry name" value="NagB/RpiA/CoA transferase-like"/>
    <property type="match status" value="1"/>
</dbReference>
<proteinExistence type="predicted"/>
<organism evidence="3 4">
    <name type="scientific">Alkalimarinus sediminis</name>
    <dbReference type="NCBI Taxonomy" id="1632866"/>
    <lineage>
        <taxon>Bacteria</taxon>
        <taxon>Pseudomonadati</taxon>
        <taxon>Pseudomonadota</taxon>
        <taxon>Gammaproteobacteria</taxon>
        <taxon>Alteromonadales</taxon>
        <taxon>Alteromonadaceae</taxon>
        <taxon>Alkalimarinus</taxon>
    </lineage>
</organism>
<evidence type="ECO:0000259" key="2">
    <source>
        <dbReference type="Pfam" id="PF02589"/>
    </source>
</evidence>
<dbReference type="InterPro" id="IPR024185">
    <property type="entry name" value="FTHF_cligase-like_sf"/>
</dbReference>
<feature type="domain" description="LUD" evidence="2">
    <location>
        <begin position="45"/>
        <end position="224"/>
    </location>
</feature>
<dbReference type="EMBL" id="CP101527">
    <property type="protein sequence ID" value="UZW74187.1"/>
    <property type="molecule type" value="Genomic_DNA"/>
</dbReference>
<dbReference type="SUPFAM" id="SSF100950">
    <property type="entry name" value="NagB/RpiA/CoA transferase-like"/>
    <property type="match status" value="1"/>
</dbReference>
<evidence type="ECO:0000313" key="3">
    <source>
        <dbReference type="EMBL" id="UZW74187.1"/>
    </source>
</evidence>
<dbReference type="PANTHER" id="PTHR43682:SF1">
    <property type="entry name" value="LACTATE UTILIZATION PROTEIN C"/>
    <property type="match status" value="1"/>
</dbReference>
<dbReference type="InterPro" id="IPR003741">
    <property type="entry name" value="LUD_dom"/>
</dbReference>
<dbReference type="Pfam" id="PF02589">
    <property type="entry name" value="LUD_dom"/>
    <property type="match status" value="1"/>
</dbReference>
<dbReference type="RefSeq" id="WP_251811212.1">
    <property type="nucleotide sequence ID" value="NZ_CP101527.1"/>
</dbReference>
<feature type="compositionally biased region" description="Polar residues" evidence="1">
    <location>
        <begin position="13"/>
        <end position="33"/>
    </location>
</feature>
<reference evidence="3" key="1">
    <citation type="submission" date="2022-07" db="EMBL/GenBank/DDBJ databases">
        <title>Alkalimarinus sp. nov., isolated from gut of a Alitta virens.</title>
        <authorList>
            <person name="Yang A.I."/>
            <person name="Shin N.-R."/>
        </authorList>
    </citation>
    <scope>NUCLEOTIDE SEQUENCE</scope>
    <source>
        <strain evidence="3">FA028</strain>
    </source>
</reference>
<dbReference type="KEGG" id="asem:NNL22_14325"/>
<name>A0A9E8HIX4_9ALTE</name>
<sequence>MSSAKANILNRLRSATTPSSTTKSDTQSISTSWKPPGYDQPERFARFKEALQASHAEIIETSEDEWPKQLMEIAASKCIAQWLYNPSSESGLRLEQQVVATTQCNIQLIPYDQPVESFKTELFNQIDASFTDVEAGIAETGTLVLLPDQDEPRLMSLVPPIHIALFRESTLLNSFSELIAQQQWSTQGMPTNALLISGPSKTADIQQTLAYGAHGPKELIVLVIRDIQT</sequence>
<dbReference type="InterPro" id="IPR037171">
    <property type="entry name" value="NagB/RpiA_transferase-like"/>
</dbReference>
<protein>
    <submittedName>
        <fullName evidence="3">Lactate utilization protein</fullName>
    </submittedName>
</protein>
<evidence type="ECO:0000256" key="1">
    <source>
        <dbReference type="SAM" id="MobiDB-lite"/>
    </source>
</evidence>
<accession>A0A9E8HIX4</accession>
<dbReference type="AlphaFoldDB" id="A0A9E8HIX4"/>
<gene>
    <name evidence="3" type="ORF">NNL22_14325</name>
</gene>
<evidence type="ECO:0000313" key="4">
    <source>
        <dbReference type="Proteomes" id="UP001164472"/>
    </source>
</evidence>
<dbReference type="Proteomes" id="UP001164472">
    <property type="component" value="Chromosome"/>
</dbReference>